<dbReference type="GO" id="GO:0016787">
    <property type="term" value="F:hydrolase activity"/>
    <property type="evidence" value="ECO:0007669"/>
    <property type="project" value="UniProtKB-KW"/>
</dbReference>
<reference evidence="3" key="1">
    <citation type="submission" date="2020-10" db="EMBL/GenBank/DDBJ databases">
        <authorList>
            <person name="Gilroy R."/>
        </authorList>
    </citation>
    <scope>NUCLEOTIDE SEQUENCE</scope>
    <source>
        <strain evidence="3">ChiHecec3B27-6122</strain>
    </source>
</reference>
<dbReference type="Pfam" id="PF00561">
    <property type="entry name" value="Abhydrolase_1"/>
    <property type="match status" value="1"/>
</dbReference>
<evidence type="ECO:0000313" key="4">
    <source>
        <dbReference type="Proteomes" id="UP000886876"/>
    </source>
</evidence>
<evidence type="ECO:0000256" key="1">
    <source>
        <dbReference type="SAM" id="Phobius"/>
    </source>
</evidence>
<dbReference type="Gene3D" id="3.40.50.1820">
    <property type="entry name" value="alpha/beta hydrolase"/>
    <property type="match status" value="1"/>
</dbReference>
<feature type="transmembrane region" description="Helical" evidence="1">
    <location>
        <begin position="6"/>
        <end position="25"/>
    </location>
</feature>
<keyword evidence="1" id="KW-0812">Transmembrane</keyword>
<gene>
    <name evidence="3" type="ORF">IAD42_04725</name>
</gene>
<accession>A0A9D1G521</accession>
<dbReference type="InterPro" id="IPR052920">
    <property type="entry name" value="DNA-binding_regulatory"/>
</dbReference>
<dbReference type="InterPro" id="IPR000073">
    <property type="entry name" value="AB_hydrolase_1"/>
</dbReference>
<dbReference type="PANTHER" id="PTHR43358">
    <property type="entry name" value="ALPHA/BETA-HYDROLASE"/>
    <property type="match status" value="1"/>
</dbReference>
<organism evidence="3 4">
    <name type="scientific">Candidatus Scatomorpha pullistercoris</name>
    <dbReference type="NCBI Taxonomy" id="2840929"/>
    <lineage>
        <taxon>Bacteria</taxon>
        <taxon>Bacillati</taxon>
        <taxon>Bacillota</taxon>
        <taxon>Clostridia</taxon>
        <taxon>Eubacteriales</taxon>
        <taxon>Candidatus Scatomorpha</taxon>
    </lineage>
</organism>
<dbReference type="AlphaFoldDB" id="A0A9D1G521"/>
<protein>
    <submittedName>
        <fullName evidence="3">Alpha/beta hydrolase</fullName>
    </submittedName>
</protein>
<keyword evidence="3" id="KW-0378">Hydrolase</keyword>
<evidence type="ECO:0000259" key="2">
    <source>
        <dbReference type="Pfam" id="PF00561"/>
    </source>
</evidence>
<comment type="caution">
    <text evidence="3">The sequence shown here is derived from an EMBL/GenBank/DDBJ whole genome shotgun (WGS) entry which is preliminary data.</text>
</comment>
<evidence type="ECO:0000313" key="3">
    <source>
        <dbReference type="EMBL" id="HIS97261.1"/>
    </source>
</evidence>
<dbReference type="EMBL" id="DVJS01000114">
    <property type="protein sequence ID" value="HIS97261.1"/>
    <property type="molecule type" value="Genomic_DNA"/>
</dbReference>
<dbReference type="Proteomes" id="UP000886876">
    <property type="component" value="Unassembled WGS sequence"/>
</dbReference>
<reference evidence="3" key="2">
    <citation type="journal article" date="2021" name="PeerJ">
        <title>Extensive microbial diversity within the chicken gut microbiome revealed by metagenomics and culture.</title>
        <authorList>
            <person name="Gilroy R."/>
            <person name="Ravi A."/>
            <person name="Getino M."/>
            <person name="Pursley I."/>
            <person name="Horton D.L."/>
            <person name="Alikhan N.F."/>
            <person name="Baker D."/>
            <person name="Gharbi K."/>
            <person name="Hall N."/>
            <person name="Watson M."/>
            <person name="Adriaenssens E.M."/>
            <person name="Foster-Nyarko E."/>
            <person name="Jarju S."/>
            <person name="Secka A."/>
            <person name="Antonio M."/>
            <person name="Oren A."/>
            <person name="Chaudhuri R.R."/>
            <person name="La Ragione R."/>
            <person name="Hildebrand F."/>
            <person name="Pallen M.J."/>
        </authorList>
    </citation>
    <scope>NUCLEOTIDE SEQUENCE</scope>
    <source>
        <strain evidence="3">ChiHecec3B27-6122</strain>
    </source>
</reference>
<name>A0A9D1G521_9FIRM</name>
<dbReference type="InterPro" id="IPR029058">
    <property type="entry name" value="AB_hydrolase_fold"/>
</dbReference>
<feature type="domain" description="AB hydrolase-1" evidence="2">
    <location>
        <begin position="93"/>
        <end position="200"/>
    </location>
</feature>
<dbReference type="PANTHER" id="PTHR43358:SF4">
    <property type="entry name" value="ALPHA_BETA HYDROLASE FOLD-1 DOMAIN-CONTAINING PROTEIN"/>
    <property type="match status" value="1"/>
</dbReference>
<sequence length="306" mass="33491">MLILYIFAAVLAICLAVFTVTFILLEINMRPGKAPELAQVSVAKRTRWAPYAETVSRLILELRELPWEDVYTDSFDGLRLHARLLRGNGEDNVILVHGYRSSGENDFAGIAQYYITRGFGVLLVDQRAHGQSEGRQISFGTRERDDVRRWVECAQANLGGRLWLHGVSMGAATVLMAAGDGFPGPVEGIVADSSFSSPRDVLAYQMTKQYHLPQFPFVPIGTLAGMLIAGRDFACGSVVRAVARSEQPMLFVCGAEDRSIPPGSTEKLRAARGGRDPILKVPGAKHALGWLQDPEGYAKALDGFIK</sequence>
<dbReference type="SUPFAM" id="SSF53474">
    <property type="entry name" value="alpha/beta-Hydrolases"/>
    <property type="match status" value="1"/>
</dbReference>
<keyword evidence="1" id="KW-1133">Transmembrane helix</keyword>
<proteinExistence type="predicted"/>
<keyword evidence="1" id="KW-0472">Membrane</keyword>